<proteinExistence type="predicted"/>
<feature type="region of interest" description="Disordered" evidence="1">
    <location>
        <begin position="277"/>
        <end position="302"/>
    </location>
</feature>
<accession>A0AA88UBQ3</accession>
<dbReference type="PANTHER" id="PTHR34222">
    <property type="entry name" value="GAG_PRE-INTEGRS DOMAIN-CONTAINING PROTEIN"/>
    <property type="match status" value="1"/>
</dbReference>
<sequence length="612" mass="68109">MPLTTQSASSPRAVTRHPKFCSIHAPPALHVFSRALTRSTLQQFGLTHDPHPNTTDPTLPASEPADPTRIRTRRPDRFTSSGSFKPFFILAGSLLYYPVFSADLAHQYQLHDSLHRMKQEPGQSIDSFLSQMQGILDQLELSEPSWTCFEDLAHFIVYRDHLRLIQFLMSLTNAYEYVRSSLLHRSLLPTLDNAIAELLSEETRQGLLQTRHPDIVLVAPSRPSHISSPSSTSRRSSSSSFQQECRYCHEFGHKTLDCHVRPCRLCRKIGAGHFPQDCPRNPEKWSKNPSSTSALPKPGNQSKFKPFSHSAAVADDVLNNSPSSMLSVNDVAEIVKQIMSNSGTPSSSALSVTLGNPSWYFDSGCCNHMISDPFSFISKQHLSHYPLIHTADGSHMHVDHVGHVSTSTVSLPDTYFIPSLKLNLISVGQLCDLGFDLHFSRTGCRVQDPEMGQTIGIGRKVGRLFELINLSIPHCPTIPPQSAASVTSQNSLELWHSRLGHVSFSHLHPLVSSGLLGVGEAALTAVYTINRVPSPTIGNQTPYDRLYGSSPDYSMLKVFGCACFVLLQPHERTKLESRARLCCFIGYGIEHKGYRCWDPISNRLRISRHVVF</sequence>
<evidence type="ECO:0000313" key="6">
    <source>
        <dbReference type="Proteomes" id="UP001187471"/>
    </source>
</evidence>
<evidence type="ECO:0000259" key="3">
    <source>
        <dbReference type="Pfam" id="PF22936"/>
    </source>
</evidence>
<dbReference type="Proteomes" id="UP001187471">
    <property type="component" value="Unassembled WGS sequence"/>
</dbReference>
<evidence type="ECO:0000313" key="5">
    <source>
        <dbReference type="EMBL" id="KAK2978854.1"/>
    </source>
</evidence>
<name>A0AA88UBQ3_9ASTE</name>
<dbReference type="InterPro" id="IPR025724">
    <property type="entry name" value="GAG-pre-integrase_dom"/>
</dbReference>
<reference evidence="5" key="1">
    <citation type="submission" date="2022-12" db="EMBL/GenBank/DDBJ databases">
        <title>Draft genome assemblies for two species of Escallonia (Escalloniales).</title>
        <authorList>
            <person name="Chanderbali A."/>
            <person name="Dervinis C."/>
            <person name="Anghel I."/>
            <person name="Soltis D."/>
            <person name="Soltis P."/>
            <person name="Zapata F."/>
        </authorList>
    </citation>
    <scope>NUCLEOTIDE SEQUENCE</scope>
    <source>
        <strain evidence="5">UCBG92.1500</strain>
        <tissue evidence="5">Leaf</tissue>
    </source>
</reference>
<feature type="compositionally biased region" description="Basic and acidic residues" evidence="1">
    <location>
        <begin position="66"/>
        <end position="75"/>
    </location>
</feature>
<evidence type="ECO:0000259" key="4">
    <source>
        <dbReference type="Pfam" id="PF25597"/>
    </source>
</evidence>
<feature type="region of interest" description="Disordered" evidence="1">
    <location>
        <begin position="44"/>
        <end position="75"/>
    </location>
</feature>
<feature type="domain" description="Retrovirus-related Pol polyprotein from transposon TNT 1-94-like beta-barrel" evidence="3">
    <location>
        <begin position="359"/>
        <end position="435"/>
    </location>
</feature>
<gene>
    <name evidence="5" type="ORF">RJ640_010424</name>
</gene>
<feature type="domain" description="Retroviral polymerase SH3-like" evidence="4">
    <location>
        <begin position="561"/>
        <end position="612"/>
    </location>
</feature>
<dbReference type="InterPro" id="IPR054722">
    <property type="entry name" value="PolX-like_BBD"/>
</dbReference>
<comment type="caution">
    <text evidence="5">The sequence shown here is derived from an EMBL/GenBank/DDBJ whole genome shotgun (WGS) entry which is preliminary data.</text>
</comment>
<dbReference type="Pfam" id="PF25597">
    <property type="entry name" value="SH3_retrovirus"/>
    <property type="match status" value="1"/>
</dbReference>
<evidence type="ECO:0000259" key="2">
    <source>
        <dbReference type="Pfam" id="PF13976"/>
    </source>
</evidence>
<feature type="domain" description="GAG-pre-integrase" evidence="2">
    <location>
        <begin position="476"/>
        <end position="516"/>
    </location>
</feature>
<organism evidence="5 6">
    <name type="scientific">Escallonia rubra</name>
    <dbReference type="NCBI Taxonomy" id="112253"/>
    <lineage>
        <taxon>Eukaryota</taxon>
        <taxon>Viridiplantae</taxon>
        <taxon>Streptophyta</taxon>
        <taxon>Embryophyta</taxon>
        <taxon>Tracheophyta</taxon>
        <taxon>Spermatophyta</taxon>
        <taxon>Magnoliopsida</taxon>
        <taxon>eudicotyledons</taxon>
        <taxon>Gunneridae</taxon>
        <taxon>Pentapetalae</taxon>
        <taxon>asterids</taxon>
        <taxon>campanulids</taxon>
        <taxon>Escalloniales</taxon>
        <taxon>Escalloniaceae</taxon>
        <taxon>Escallonia</taxon>
    </lineage>
</organism>
<dbReference type="PANTHER" id="PTHR34222:SF100">
    <property type="entry name" value="CCHC-TYPE DOMAIN-CONTAINING PROTEIN"/>
    <property type="match status" value="1"/>
</dbReference>
<dbReference type="Pfam" id="PF13976">
    <property type="entry name" value="gag_pre-integrs"/>
    <property type="match status" value="1"/>
</dbReference>
<protein>
    <submittedName>
        <fullName evidence="5">Uncharacterized protein</fullName>
    </submittedName>
</protein>
<dbReference type="InterPro" id="IPR057670">
    <property type="entry name" value="SH3_retrovirus"/>
</dbReference>
<evidence type="ECO:0000256" key="1">
    <source>
        <dbReference type="SAM" id="MobiDB-lite"/>
    </source>
</evidence>
<dbReference type="AlphaFoldDB" id="A0AA88UBQ3"/>
<keyword evidence="6" id="KW-1185">Reference proteome</keyword>
<dbReference type="EMBL" id="JAVXUO010001817">
    <property type="protein sequence ID" value="KAK2978854.1"/>
    <property type="molecule type" value="Genomic_DNA"/>
</dbReference>
<dbReference type="Pfam" id="PF22936">
    <property type="entry name" value="Pol_BBD"/>
    <property type="match status" value="1"/>
</dbReference>
<feature type="compositionally biased region" description="Polar residues" evidence="1">
    <location>
        <begin position="287"/>
        <end position="302"/>
    </location>
</feature>